<keyword evidence="2" id="KW-1185">Reference proteome</keyword>
<dbReference type="EMBL" id="CP036526">
    <property type="protein sequence ID" value="QDT12358.1"/>
    <property type="molecule type" value="Genomic_DNA"/>
</dbReference>
<dbReference type="InterPro" id="IPR017850">
    <property type="entry name" value="Alkaline_phosphatase_core_sf"/>
</dbReference>
<dbReference type="InterPro" id="IPR010869">
    <property type="entry name" value="DUF1501"/>
</dbReference>
<accession>A0A517NZ16</accession>
<evidence type="ECO:0000313" key="2">
    <source>
        <dbReference type="Proteomes" id="UP000319817"/>
    </source>
</evidence>
<dbReference type="Proteomes" id="UP000319817">
    <property type="component" value="Chromosome"/>
</dbReference>
<dbReference type="SUPFAM" id="SSF53649">
    <property type="entry name" value="Alkaline phosphatase-like"/>
    <property type="match status" value="1"/>
</dbReference>
<dbReference type="Gene3D" id="3.40.720.10">
    <property type="entry name" value="Alkaline Phosphatase, subunit A"/>
    <property type="match status" value="1"/>
</dbReference>
<dbReference type="RefSeq" id="WP_145420181.1">
    <property type="nucleotide sequence ID" value="NZ_CP036526.1"/>
</dbReference>
<dbReference type="AlphaFoldDB" id="A0A517NZ16"/>
<dbReference type="PROSITE" id="PS51318">
    <property type="entry name" value="TAT"/>
    <property type="match status" value="1"/>
</dbReference>
<reference evidence="1 2" key="1">
    <citation type="submission" date="2019-02" db="EMBL/GenBank/DDBJ databases">
        <title>Deep-cultivation of Planctomycetes and their phenomic and genomic characterization uncovers novel biology.</title>
        <authorList>
            <person name="Wiegand S."/>
            <person name="Jogler M."/>
            <person name="Boedeker C."/>
            <person name="Pinto D."/>
            <person name="Vollmers J."/>
            <person name="Rivas-Marin E."/>
            <person name="Kohn T."/>
            <person name="Peeters S.H."/>
            <person name="Heuer A."/>
            <person name="Rast P."/>
            <person name="Oberbeckmann S."/>
            <person name="Bunk B."/>
            <person name="Jeske O."/>
            <person name="Meyerdierks A."/>
            <person name="Storesund J.E."/>
            <person name="Kallscheuer N."/>
            <person name="Luecker S."/>
            <person name="Lage O.M."/>
            <person name="Pohl T."/>
            <person name="Merkel B.J."/>
            <person name="Hornburger P."/>
            <person name="Mueller R.-W."/>
            <person name="Bruemmer F."/>
            <person name="Labrenz M."/>
            <person name="Spormann A.M."/>
            <person name="Op den Camp H."/>
            <person name="Overmann J."/>
            <person name="Amann R."/>
            <person name="Jetten M.S.M."/>
            <person name="Mascher T."/>
            <person name="Medema M.H."/>
            <person name="Devos D.P."/>
            <person name="Kaster A.-K."/>
            <person name="Ovreas L."/>
            <person name="Rohde M."/>
            <person name="Galperin M.Y."/>
            <person name="Jogler C."/>
        </authorList>
    </citation>
    <scope>NUCLEOTIDE SEQUENCE [LARGE SCALE GENOMIC DNA]</scope>
    <source>
        <strain evidence="1 2">K23_9</strain>
    </source>
</reference>
<evidence type="ECO:0000313" key="1">
    <source>
        <dbReference type="EMBL" id="QDT12358.1"/>
    </source>
</evidence>
<dbReference type="OrthoDB" id="127333at2"/>
<protein>
    <recommendedName>
        <fullName evidence="3">Sulfatase</fullName>
    </recommendedName>
</protein>
<dbReference type="PANTHER" id="PTHR43737:SF1">
    <property type="entry name" value="DUF1501 DOMAIN-CONTAINING PROTEIN"/>
    <property type="match status" value="1"/>
</dbReference>
<organism evidence="1 2">
    <name type="scientific">Stieleria marina</name>
    <dbReference type="NCBI Taxonomy" id="1930275"/>
    <lineage>
        <taxon>Bacteria</taxon>
        <taxon>Pseudomonadati</taxon>
        <taxon>Planctomycetota</taxon>
        <taxon>Planctomycetia</taxon>
        <taxon>Pirellulales</taxon>
        <taxon>Pirellulaceae</taxon>
        <taxon>Stieleria</taxon>
    </lineage>
</organism>
<dbReference type="Pfam" id="PF07394">
    <property type="entry name" value="DUF1501"/>
    <property type="match status" value="1"/>
</dbReference>
<dbReference type="PANTHER" id="PTHR43737">
    <property type="entry name" value="BLL7424 PROTEIN"/>
    <property type="match status" value="1"/>
</dbReference>
<evidence type="ECO:0008006" key="3">
    <source>
        <dbReference type="Google" id="ProtNLM"/>
    </source>
</evidence>
<proteinExistence type="predicted"/>
<gene>
    <name evidence="1" type="ORF">K239x_43680</name>
</gene>
<sequence length="481" mass="53058">MNSIEQMNQLQGRRQFLRDSAMGLGSAALASVVGSRHASAASVSEGLHFPAKAKRVIFLFMAGAPSQIDLFDYKPDLHKQFKKPLPPSVSMGQRVTAMTKGKEQIVAPSMFKFAQAGSNGLYMSELLPHLSGVVDDLCIVKSLHTDAINHDPGKTLICTGSEIPGKASLGSWLSYGLGRMNENLPDFIVLNSAYWSGDQANIQALYSRLWGSGFLPSKHQGVQFQPSGDPVLFLSNPAGVNQRSRRGMLDLVKSLNQEHLSEVGDPEIQTTIAQQEMAFRMQTSVPELTDLSQETAETLAMYGPEVEKSGSFARNCLLARRMVQRDVRFVQLFHRGWDHHRGLPDKLRGQTKDVDQPAAALIKDLKRNGLLDDTLVVFAGEFGRTAYCQGKLTHTDYGRDHHPRCFSMWMAGGGMKGGIEYGKTDEFSYNIAENPVHVRDLNATILHQLGVDHNRLSFPFLGLDQKLTGVEEAHVVKQILA</sequence>
<name>A0A517NZ16_9BACT</name>
<dbReference type="InterPro" id="IPR006311">
    <property type="entry name" value="TAT_signal"/>
</dbReference>